<dbReference type="SUPFAM" id="SSF48239">
    <property type="entry name" value="Terpenoid cyclases/Protein prenyltransferases"/>
    <property type="match status" value="1"/>
</dbReference>
<reference evidence="12 13" key="1">
    <citation type="submission" date="2019-01" db="EMBL/GenBank/DDBJ databases">
        <title>A chromosome-scale genome assembly of the yellow perch, Perca flavescens.</title>
        <authorList>
            <person name="Feron R."/>
            <person name="Morvezen R."/>
            <person name="Bestin A."/>
            <person name="Haffray P."/>
            <person name="Klopp C."/>
            <person name="Zahm M."/>
            <person name="Cabau C."/>
            <person name="Roques C."/>
            <person name="Donnadieu C."/>
            <person name="Bouchez O."/>
            <person name="Christie M."/>
            <person name="Larson W."/>
            <person name="Guiguen Y."/>
        </authorList>
    </citation>
    <scope>NUCLEOTIDE SEQUENCE [LARGE SCALE GENOMIC DNA]</scope>
    <source>
        <strain evidence="12">YP-PL-M2</strain>
        <tissue evidence="12">Blood</tissue>
    </source>
</reference>
<dbReference type="Gene3D" id="2.20.130.20">
    <property type="match status" value="1"/>
</dbReference>
<evidence type="ECO:0008006" key="14">
    <source>
        <dbReference type="Google" id="ProtNLM"/>
    </source>
</evidence>
<dbReference type="GO" id="GO:0005615">
    <property type="term" value="C:extracellular space"/>
    <property type="evidence" value="ECO:0007669"/>
    <property type="project" value="InterPro"/>
</dbReference>
<dbReference type="InterPro" id="IPR036595">
    <property type="entry name" value="A-macroglobulin_rcpt-bd_sf"/>
</dbReference>
<comment type="caution">
    <text evidence="12">The sequence shown here is derived from an EMBL/GenBank/DDBJ whole genome shotgun (WGS) entry which is preliminary data.</text>
</comment>
<keyword evidence="7" id="KW-0325">Glycoprotein</keyword>
<evidence type="ECO:0000259" key="9">
    <source>
        <dbReference type="SMART" id="SM01359"/>
    </source>
</evidence>
<dbReference type="InterPro" id="IPR041555">
    <property type="entry name" value="MG3"/>
</dbReference>
<dbReference type="SMART" id="SM01360">
    <property type="entry name" value="A2M"/>
    <property type="match status" value="1"/>
</dbReference>
<dbReference type="Pfam" id="PF07678">
    <property type="entry name" value="TED_complement"/>
    <property type="match status" value="1"/>
</dbReference>
<proteinExistence type="inferred from homology"/>
<evidence type="ECO:0000259" key="11">
    <source>
        <dbReference type="SMART" id="SM01361"/>
    </source>
</evidence>
<keyword evidence="6" id="KW-1015">Disulfide bond</keyword>
<gene>
    <name evidence="12" type="ORF">EPR50_G00191930</name>
</gene>
<evidence type="ECO:0000256" key="1">
    <source>
        <dbReference type="ARBA" id="ARBA00010952"/>
    </source>
</evidence>
<dbReference type="Pfam" id="PF00207">
    <property type="entry name" value="A2M"/>
    <property type="match status" value="1"/>
</dbReference>
<evidence type="ECO:0000259" key="10">
    <source>
        <dbReference type="SMART" id="SM01360"/>
    </source>
</evidence>
<feature type="signal peptide" evidence="8">
    <location>
        <begin position="1"/>
        <end position="20"/>
    </location>
</feature>
<dbReference type="InterPro" id="IPR008930">
    <property type="entry name" value="Terpenoid_cyclase/PrenylTrfase"/>
</dbReference>
<dbReference type="InterPro" id="IPR011626">
    <property type="entry name" value="Alpha-macroglobulin_TED"/>
</dbReference>
<dbReference type="EMBL" id="SCKG01000018">
    <property type="protein sequence ID" value="TDH00772.1"/>
    <property type="molecule type" value="Genomic_DNA"/>
</dbReference>
<dbReference type="InterPro" id="IPR001599">
    <property type="entry name" value="Macroglobln_a2"/>
</dbReference>
<dbReference type="CDD" id="cd02897">
    <property type="entry name" value="A2M_2"/>
    <property type="match status" value="1"/>
</dbReference>
<dbReference type="GO" id="GO:0004867">
    <property type="term" value="F:serine-type endopeptidase inhibitor activity"/>
    <property type="evidence" value="ECO:0007669"/>
    <property type="project" value="UniProtKB-KW"/>
</dbReference>
<dbReference type="SUPFAM" id="SSF49410">
    <property type="entry name" value="Alpha-macroglobulin receptor domain"/>
    <property type="match status" value="1"/>
</dbReference>
<accession>A0A484CAE8</accession>
<dbReference type="FunFam" id="2.60.40.1930:FF:000001">
    <property type="entry name" value="CD109 isoform 3"/>
    <property type="match status" value="1"/>
</dbReference>
<dbReference type="InterPro" id="IPR013783">
    <property type="entry name" value="Ig-like_fold"/>
</dbReference>
<evidence type="ECO:0000256" key="7">
    <source>
        <dbReference type="ARBA" id="ARBA00023180"/>
    </source>
</evidence>
<dbReference type="InterPro" id="IPR041813">
    <property type="entry name" value="A2M_TED"/>
</dbReference>
<evidence type="ECO:0000256" key="8">
    <source>
        <dbReference type="SAM" id="SignalP"/>
    </source>
</evidence>
<feature type="domain" description="Alpha-2-macroglobulin bait region" evidence="9">
    <location>
        <begin position="415"/>
        <end position="559"/>
    </location>
</feature>
<dbReference type="Gene3D" id="6.20.50.160">
    <property type="match status" value="1"/>
</dbReference>
<dbReference type="PROSITE" id="PS00477">
    <property type="entry name" value="ALPHA_2_MACROGLOBULIN"/>
    <property type="match status" value="1"/>
</dbReference>
<dbReference type="InterPro" id="IPR050473">
    <property type="entry name" value="A2M/Complement_sys"/>
</dbReference>
<dbReference type="SMART" id="SM01359">
    <property type="entry name" value="A2M_N_2"/>
    <property type="match status" value="1"/>
</dbReference>
<dbReference type="InterPro" id="IPR047565">
    <property type="entry name" value="Alpha-macroglob_thiol-ester_cl"/>
</dbReference>
<dbReference type="Gene3D" id="2.60.120.1540">
    <property type="match status" value="1"/>
</dbReference>
<name>A0A484CAE8_PERFV</name>
<keyword evidence="2" id="KW-0646">Protease inhibitor</keyword>
<comment type="similarity">
    <text evidence="1">Belongs to the protease inhibitor I39 (alpha-2-macroglobulin) family.</text>
</comment>
<feature type="chain" id="PRO_5019816095" description="CD109 antigen" evidence="8">
    <location>
        <begin position="21"/>
        <end position="1405"/>
    </location>
</feature>
<dbReference type="SMART" id="SM01361">
    <property type="entry name" value="A2M_recep"/>
    <property type="match status" value="1"/>
</dbReference>
<dbReference type="Proteomes" id="UP000295070">
    <property type="component" value="Chromosome 18"/>
</dbReference>
<dbReference type="InterPro" id="IPR011625">
    <property type="entry name" value="A2M_N_BRD"/>
</dbReference>
<feature type="domain" description="Alpha-2-macroglobulin" evidence="10">
    <location>
        <begin position="645"/>
        <end position="736"/>
    </location>
</feature>
<dbReference type="Gene3D" id="2.60.40.690">
    <property type="entry name" value="Alpha-macroglobulin, receptor-binding domain"/>
    <property type="match status" value="1"/>
</dbReference>
<dbReference type="PANTHER" id="PTHR11412">
    <property type="entry name" value="MACROGLOBULIN / COMPLEMENT"/>
    <property type="match status" value="1"/>
</dbReference>
<keyword evidence="5" id="KW-0882">Thioester bond</keyword>
<dbReference type="Pfam" id="PF07703">
    <property type="entry name" value="A2M_BRD"/>
    <property type="match status" value="1"/>
</dbReference>
<evidence type="ECO:0000256" key="5">
    <source>
        <dbReference type="ARBA" id="ARBA00022966"/>
    </source>
</evidence>
<keyword evidence="13" id="KW-1185">Reference proteome</keyword>
<dbReference type="InterPro" id="IPR019742">
    <property type="entry name" value="MacrogloblnA2_CS"/>
</dbReference>
<dbReference type="PANTHER" id="PTHR11412:SF136">
    <property type="entry name" value="CD109 ANTIGEN"/>
    <property type="match status" value="1"/>
</dbReference>
<dbReference type="FunFam" id="1.50.10.20:FF:000001">
    <property type="entry name" value="CD109 isoform 1"/>
    <property type="match status" value="1"/>
</dbReference>
<dbReference type="Pfam" id="PF01835">
    <property type="entry name" value="MG2"/>
    <property type="match status" value="1"/>
</dbReference>
<dbReference type="Gene3D" id="2.60.40.1930">
    <property type="match status" value="2"/>
</dbReference>
<evidence type="ECO:0000256" key="3">
    <source>
        <dbReference type="ARBA" id="ARBA00022729"/>
    </source>
</evidence>
<protein>
    <recommendedName>
        <fullName evidence="14">CD109 antigen</fullName>
    </recommendedName>
</protein>
<keyword evidence="3 8" id="KW-0732">Signal</keyword>
<evidence type="ECO:0000256" key="6">
    <source>
        <dbReference type="ARBA" id="ARBA00023157"/>
    </source>
</evidence>
<dbReference type="SMART" id="SM01419">
    <property type="entry name" value="Thiol-ester_cl"/>
    <property type="match status" value="1"/>
</dbReference>
<dbReference type="InterPro" id="IPR009048">
    <property type="entry name" value="A-macroglobulin_rcpt-bd"/>
</dbReference>
<keyword evidence="4" id="KW-0722">Serine protease inhibitor</keyword>
<dbReference type="Gene3D" id="1.50.10.20">
    <property type="match status" value="1"/>
</dbReference>
<evidence type="ECO:0000313" key="13">
    <source>
        <dbReference type="Proteomes" id="UP000295070"/>
    </source>
</evidence>
<sequence>MQMERLQVWGFFGLIVLAGAQSTTHSPDPQPSYLLLAPRVLRPGVPTSVSVTILTTSSVNVSAHIAHGNQTVASDFATVQGGSTKLLTLPAIGESESSYWQPYRLEVKGQMGRTEVFSNSTQLHFDPKGLSTFIQTDKLNYMPGQAVKIRAVSIHPDGKPYVSPVDIIIRDPRGNMIRQWLSLDSVLGVVSQEYQLSENPPLGEWTIITTVASFSSEKHFNVAHYVLPKFEVVINAPDVIYKEDTLLGSVTAKYMYGKPVQGHMNITFLHNFHGIEKAYDEDREIDGSTDFMFDIPIYYYPMSKRAFEMFSYDGYMDDQYLIINVNVTEHLTGLTYNSTAKVFLARYRYKVSFDGYTQILRPSLNFTARLKISTYNDKPLSPEDQQKTVKVSVMQQKQNPWSMQMDEEVMVPRPLNMSGPSKVVRPEETLPKEMEFPVPADGVIPLNIQLMNEMETLTIDVKSRGQVVSAGKSSGVVTLVPEITWAPLARIIVYCVRPNGEIVNDVMQIPITQTLKNQVSLSWSDTTRRPADEVTLRVAVSEPASLVGILVVDKATKWKGSHNDITKETVVKEMMEYGVSTADAYSDMMTMGDPCSVFETCDLVVLTDASLHIMRPKFPREGMHQLFQTDSSQMEPRERWNFPETWIWMDTNTSNSKLLEIPVTVPDSITTWTATAFVISENLGLGVVEMPAELTVFQDFFLSLNLPAFIIRGEELLLEILLFNYLPQDLEVTVIVAESDTFEFVVPDVEGLSMASVRHVSVGNQSGASVLVPIKPLVLGEIPVSVKAQSAAASDLVRRTVLVKAEGLEQSFSASLLFEHPSGFSSQNVTFTFPADVVEGSERASVTVVGDILGPSISGLGSLIQMPYGCGEQNMINFAPNIYVLQYLSAVGQADTETKERATGYMMNGYERELSFQRADGSFSAFGDQDSSGSTWLSAFVLRCFLQARPFISIDDQVLQGAAAWLGDRQEADGRYVEPGRVIHTELQGGLDGPVSLTAYVLIALLEDSNIRVKYSSQVSAALMFLETRLALGVSSNYSLSLLTYALALSGSSNVDAALSQLIGRAEMRDGVPMWSSPDGSLSSSWQPRSADIEMVSYLLLAQHKLGHVTQALSLMKWLSQQRNPNGGFGSTQDTVVALQALSTFAARGGSHDFNLSVRVNTDPLTTVASFHIVQDNYLLHQSQRIEPEEELNLMVSAEGRGLALFQLNVFYNIRNEGLARRRRDAGEHEAFDLDVELFDTEMVSHLYICSRLSEDVGLAATGMAIMEVGLLSGFSLLQDGVPIDHVIKKVETVPGKVILYLDSVTTEEMCVRIPLVVEFKVAKVQWASVVIYDYYEPRRRTVRTYTSDWRSEMSSCSFCGGDCSQCGHDDYYDTSVMSHGSQNVPMRGLTPALLLLLLLLLTIM</sequence>
<dbReference type="Pfam" id="PF07677">
    <property type="entry name" value="A2M_recep"/>
    <property type="match status" value="1"/>
</dbReference>
<evidence type="ECO:0000313" key="12">
    <source>
        <dbReference type="EMBL" id="TDH00772.1"/>
    </source>
</evidence>
<evidence type="ECO:0000256" key="2">
    <source>
        <dbReference type="ARBA" id="ARBA00022690"/>
    </source>
</evidence>
<dbReference type="Gene3D" id="2.60.40.10">
    <property type="entry name" value="Immunoglobulins"/>
    <property type="match status" value="1"/>
</dbReference>
<dbReference type="Gene3D" id="2.60.40.1940">
    <property type="match status" value="1"/>
</dbReference>
<dbReference type="InterPro" id="IPR002890">
    <property type="entry name" value="MG2"/>
</dbReference>
<evidence type="ECO:0000256" key="4">
    <source>
        <dbReference type="ARBA" id="ARBA00022900"/>
    </source>
</evidence>
<dbReference type="Pfam" id="PF17791">
    <property type="entry name" value="MG3"/>
    <property type="match status" value="1"/>
</dbReference>
<organism evidence="12 13">
    <name type="scientific">Perca flavescens</name>
    <name type="common">American yellow perch</name>
    <name type="synonym">Morone flavescens</name>
    <dbReference type="NCBI Taxonomy" id="8167"/>
    <lineage>
        <taxon>Eukaryota</taxon>
        <taxon>Metazoa</taxon>
        <taxon>Chordata</taxon>
        <taxon>Craniata</taxon>
        <taxon>Vertebrata</taxon>
        <taxon>Euteleostomi</taxon>
        <taxon>Actinopterygii</taxon>
        <taxon>Neopterygii</taxon>
        <taxon>Teleostei</taxon>
        <taxon>Neoteleostei</taxon>
        <taxon>Acanthomorphata</taxon>
        <taxon>Eupercaria</taxon>
        <taxon>Perciformes</taxon>
        <taxon>Percoidei</taxon>
        <taxon>Percidae</taxon>
        <taxon>Percinae</taxon>
        <taxon>Perca</taxon>
    </lineage>
</organism>
<dbReference type="STRING" id="8167.A0A484CAE8"/>
<feature type="domain" description="Alpha-macroglobulin receptor-binding" evidence="11">
    <location>
        <begin position="1262"/>
        <end position="1346"/>
    </location>
</feature>
<dbReference type="Gene3D" id="2.60.40.2950">
    <property type="match status" value="1"/>
</dbReference>